<gene>
    <name evidence="2" type="ORF">EZS28_036389</name>
</gene>
<dbReference type="Proteomes" id="UP000324800">
    <property type="component" value="Unassembled WGS sequence"/>
</dbReference>
<feature type="compositionally biased region" description="Low complexity" evidence="1">
    <location>
        <begin position="122"/>
        <end position="135"/>
    </location>
</feature>
<comment type="caution">
    <text evidence="2">The sequence shown here is derived from an EMBL/GenBank/DDBJ whole genome shotgun (WGS) entry which is preliminary data.</text>
</comment>
<evidence type="ECO:0000313" key="3">
    <source>
        <dbReference type="Proteomes" id="UP000324800"/>
    </source>
</evidence>
<feature type="compositionally biased region" description="Low complexity" evidence="1">
    <location>
        <begin position="11"/>
        <end position="20"/>
    </location>
</feature>
<sequence length="374" mass="43536">MNINDNIGSAQSTRTQSSQTKKSRINNPQYRFLNSLVLFLAKVTGYFFVEYNVQARIPELVIPAEMELHWEEKISTIKNRTDKEMFKLKDQSEMNQGIFSYSTSSSSLDDHINEDENDFGINDNDNSQQQDQSNKNDNYKANYIESQQSNQYAYDVDEDEDRQSNDAIEAMIMTKETLTLFSSTMQRLQFNTSPVDDFLKSSNKKFLGEIKPVYLERVKKVMMENVETLASGHVCQSLKDVIDRVDSFRLDVSQQKYCFDNSIMPMLNCIHPSSIEARMLMSQKEQRHNYLLSHPGPNGQILTPTQLQMRQIDERMQALMSDFPRVYIFSSIPPSLLLLFLRFVEYVFLYTSSYDDTVLLHLCLRETLDSFIRE</sequence>
<dbReference type="AlphaFoldDB" id="A0A5J4UEQ0"/>
<feature type="region of interest" description="Disordered" evidence="1">
    <location>
        <begin position="103"/>
        <end position="135"/>
    </location>
</feature>
<organism evidence="2 3">
    <name type="scientific">Streblomastix strix</name>
    <dbReference type="NCBI Taxonomy" id="222440"/>
    <lineage>
        <taxon>Eukaryota</taxon>
        <taxon>Metamonada</taxon>
        <taxon>Preaxostyla</taxon>
        <taxon>Oxymonadida</taxon>
        <taxon>Streblomastigidae</taxon>
        <taxon>Streblomastix</taxon>
    </lineage>
</organism>
<accession>A0A5J4UEQ0</accession>
<name>A0A5J4UEQ0_9EUKA</name>
<dbReference type="EMBL" id="SNRW01017697">
    <property type="protein sequence ID" value="KAA6368085.1"/>
    <property type="molecule type" value="Genomic_DNA"/>
</dbReference>
<reference evidence="2 3" key="1">
    <citation type="submission" date="2019-03" db="EMBL/GenBank/DDBJ databases">
        <title>Single cell metagenomics reveals metabolic interactions within the superorganism composed of flagellate Streblomastix strix and complex community of Bacteroidetes bacteria on its surface.</title>
        <authorList>
            <person name="Treitli S.C."/>
            <person name="Kolisko M."/>
            <person name="Husnik F."/>
            <person name="Keeling P."/>
            <person name="Hampl V."/>
        </authorList>
    </citation>
    <scope>NUCLEOTIDE SEQUENCE [LARGE SCALE GENOMIC DNA]</scope>
    <source>
        <strain evidence="2">ST1C</strain>
    </source>
</reference>
<feature type="region of interest" description="Disordered" evidence="1">
    <location>
        <begin position="1"/>
        <end position="23"/>
    </location>
</feature>
<feature type="compositionally biased region" description="Polar residues" evidence="1">
    <location>
        <begin position="1"/>
        <end position="10"/>
    </location>
</feature>
<evidence type="ECO:0000256" key="1">
    <source>
        <dbReference type="SAM" id="MobiDB-lite"/>
    </source>
</evidence>
<proteinExistence type="predicted"/>
<protein>
    <submittedName>
        <fullName evidence="2">Uncharacterized protein</fullName>
    </submittedName>
</protein>
<evidence type="ECO:0000313" key="2">
    <source>
        <dbReference type="EMBL" id="KAA6368085.1"/>
    </source>
</evidence>